<accession>A0ABT9H764</accession>
<protein>
    <recommendedName>
        <fullName evidence="4">Lipoprotein</fullName>
    </recommendedName>
</protein>
<evidence type="ECO:0000313" key="3">
    <source>
        <dbReference type="Proteomes" id="UP001235664"/>
    </source>
</evidence>
<dbReference type="RefSeq" id="WP_305929300.1">
    <property type="nucleotide sequence ID" value="NZ_JAVAIL010000002.1"/>
</dbReference>
<feature type="chain" id="PRO_5045134140" description="Lipoprotein" evidence="1">
    <location>
        <begin position="20"/>
        <end position="184"/>
    </location>
</feature>
<feature type="signal peptide" evidence="1">
    <location>
        <begin position="1"/>
        <end position="19"/>
    </location>
</feature>
<gene>
    <name evidence="2" type="ORF">Q9K01_05940</name>
</gene>
<evidence type="ECO:0008006" key="4">
    <source>
        <dbReference type="Google" id="ProtNLM"/>
    </source>
</evidence>
<keyword evidence="3" id="KW-1185">Reference proteome</keyword>
<reference evidence="2 3" key="1">
    <citation type="submission" date="2023-08" db="EMBL/GenBank/DDBJ databases">
        <title>genomic of DY56.</title>
        <authorList>
            <person name="Wang Y."/>
        </authorList>
    </citation>
    <scope>NUCLEOTIDE SEQUENCE [LARGE SCALE GENOMIC DNA]</scope>
    <source>
        <strain evidence="2 3">DY56-A-20</strain>
    </source>
</reference>
<dbReference type="EMBL" id="JAVAIL010000002">
    <property type="protein sequence ID" value="MDP4539158.1"/>
    <property type="molecule type" value="Genomic_DNA"/>
</dbReference>
<dbReference type="PROSITE" id="PS51257">
    <property type="entry name" value="PROKAR_LIPOPROTEIN"/>
    <property type="match status" value="1"/>
</dbReference>
<keyword evidence="1" id="KW-0732">Signal</keyword>
<sequence>MKPIYTHMAAALGLTFAIAACVPAPRPAPLPAPEQVVVRPSPQPTPLTVPQPTYADWMDAPRSAGDWTYRAHSGGSTALFGELGGVARFTMRCDLGSNAIVLSRAAEATQPVPLRIRTETADRIVTAQPAVEAGPAVAIALTARDPILDAMALTKGRFAIEAQGSPTLYLPAWAEVTRVIEDCR</sequence>
<evidence type="ECO:0000256" key="1">
    <source>
        <dbReference type="SAM" id="SignalP"/>
    </source>
</evidence>
<name>A0ABT9H764_9SPHN</name>
<dbReference type="Proteomes" id="UP001235664">
    <property type="component" value="Unassembled WGS sequence"/>
</dbReference>
<organism evidence="2 3">
    <name type="scientific">Qipengyuania benthica</name>
    <dbReference type="NCBI Taxonomy" id="3067651"/>
    <lineage>
        <taxon>Bacteria</taxon>
        <taxon>Pseudomonadati</taxon>
        <taxon>Pseudomonadota</taxon>
        <taxon>Alphaproteobacteria</taxon>
        <taxon>Sphingomonadales</taxon>
        <taxon>Erythrobacteraceae</taxon>
        <taxon>Qipengyuania</taxon>
    </lineage>
</organism>
<comment type="caution">
    <text evidence="2">The sequence shown here is derived from an EMBL/GenBank/DDBJ whole genome shotgun (WGS) entry which is preliminary data.</text>
</comment>
<evidence type="ECO:0000313" key="2">
    <source>
        <dbReference type="EMBL" id="MDP4539158.1"/>
    </source>
</evidence>
<proteinExistence type="predicted"/>